<organism evidence="7 8">
    <name type="scientific">Lentilactobacillus hilgardii</name>
    <name type="common">Lactobacillus hilgardii</name>
    <dbReference type="NCBI Taxonomy" id="1588"/>
    <lineage>
        <taxon>Bacteria</taxon>
        <taxon>Bacillati</taxon>
        <taxon>Bacillota</taxon>
        <taxon>Bacilli</taxon>
        <taxon>Lactobacillales</taxon>
        <taxon>Lactobacillaceae</taxon>
        <taxon>Lentilactobacillus</taxon>
    </lineage>
</organism>
<dbReference type="GO" id="GO:0009443">
    <property type="term" value="P:pyridoxal 5'-phosphate salvage"/>
    <property type="evidence" value="ECO:0007669"/>
    <property type="project" value="InterPro"/>
</dbReference>
<dbReference type="InterPro" id="IPR013749">
    <property type="entry name" value="PM/HMP-P_kinase-1"/>
</dbReference>
<evidence type="ECO:0000256" key="2">
    <source>
        <dbReference type="ARBA" id="ARBA00022679"/>
    </source>
</evidence>
<sequence length="287" mass="30904">MMISESSILVAEDFSAVGRMSMTAAISVLSGFGIQTAAIPTEVLSTQTEGFGKPVVSKSDDWIEQTVKHWQTIPDLNLKAALVGYVGSSATVDLLTTLLRTSKMNHVVIDPVLGDRGTMYDGFDDHYLDAIRGLIETATVITPNATELGLLTGTRLTPDSSDRDILSALAVFKKTVVHPIRVVVTGIRRDAGMGSCFSHNGKLAWNGSPFVSGHFYGTGDLFSALLSGYLNFGVGFESAVQRSVFGTYEAVAQTAKLNVDRRKYGLDLTKTLNDVTKFTLGQKRGEL</sequence>
<evidence type="ECO:0000313" key="7">
    <source>
        <dbReference type="EMBL" id="QHB53155.1"/>
    </source>
</evidence>
<dbReference type="PANTHER" id="PTHR10534:SF2">
    <property type="entry name" value="PYRIDOXAL KINASE"/>
    <property type="match status" value="1"/>
</dbReference>
<dbReference type="GO" id="GO:0005829">
    <property type="term" value="C:cytosol"/>
    <property type="evidence" value="ECO:0007669"/>
    <property type="project" value="TreeGrafter"/>
</dbReference>
<keyword evidence="3" id="KW-0547">Nucleotide-binding</keyword>
<dbReference type="EC" id="2.7.1.35" evidence="1"/>
<evidence type="ECO:0000256" key="4">
    <source>
        <dbReference type="ARBA" id="ARBA00022777"/>
    </source>
</evidence>
<evidence type="ECO:0000256" key="1">
    <source>
        <dbReference type="ARBA" id="ARBA00012104"/>
    </source>
</evidence>
<dbReference type="GO" id="GO:0008478">
    <property type="term" value="F:pyridoxal kinase activity"/>
    <property type="evidence" value="ECO:0007669"/>
    <property type="project" value="UniProtKB-EC"/>
</dbReference>
<dbReference type="SUPFAM" id="SSF53613">
    <property type="entry name" value="Ribokinase-like"/>
    <property type="match status" value="1"/>
</dbReference>
<accession>A0A6P1EC21</accession>
<dbReference type="GeneID" id="69059417"/>
<name>A0A6P1EC21_LENHI</name>
<gene>
    <name evidence="7" type="ORF">GQR93_13635</name>
</gene>
<dbReference type="Pfam" id="PF08543">
    <property type="entry name" value="Phos_pyr_kin"/>
    <property type="match status" value="1"/>
</dbReference>
<evidence type="ECO:0000256" key="5">
    <source>
        <dbReference type="ARBA" id="ARBA00022840"/>
    </source>
</evidence>
<dbReference type="InterPro" id="IPR004625">
    <property type="entry name" value="PyrdxlKinase"/>
</dbReference>
<reference evidence="7 8" key="1">
    <citation type="submission" date="2019-12" db="EMBL/GenBank/DDBJ databases">
        <title>Lactobacillus hilgardii FLUB.</title>
        <authorList>
            <person name="Gustaw K."/>
        </authorList>
    </citation>
    <scope>NUCLEOTIDE SEQUENCE [LARGE SCALE GENOMIC DNA]</scope>
    <source>
        <strain evidence="7 8">FLUB</strain>
    </source>
</reference>
<keyword evidence="4 7" id="KW-0418">Kinase</keyword>
<evidence type="ECO:0000256" key="3">
    <source>
        <dbReference type="ARBA" id="ARBA00022741"/>
    </source>
</evidence>
<dbReference type="PANTHER" id="PTHR10534">
    <property type="entry name" value="PYRIDOXAL KINASE"/>
    <property type="match status" value="1"/>
</dbReference>
<keyword evidence="2" id="KW-0808">Transferase</keyword>
<keyword evidence="5" id="KW-0067">ATP-binding</keyword>
<dbReference type="Gene3D" id="3.40.1190.20">
    <property type="match status" value="1"/>
</dbReference>
<dbReference type="Proteomes" id="UP000465035">
    <property type="component" value="Chromosome"/>
</dbReference>
<protein>
    <recommendedName>
        <fullName evidence="1">pyridoxal kinase</fullName>
        <ecNumber evidence="1">2.7.1.35</ecNumber>
    </recommendedName>
</protein>
<feature type="domain" description="Pyridoxamine kinase/Phosphomethylpyrimidine kinase" evidence="6">
    <location>
        <begin position="28"/>
        <end position="258"/>
    </location>
</feature>
<dbReference type="InterPro" id="IPR029056">
    <property type="entry name" value="Ribokinase-like"/>
</dbReference>
<dbReference type="EMBL" id="CP047121">
    <property type="protein sequence ID" value="QHB53155.1"/>
    <property type="molecule type" value="Genomic_DNA"/>
</dbReference>
<dbReference type="AlphaFoldDB" id="A0A6P1EC21"/>
<evidence type="ECO:0000313" key="8">
    <source>
        <dbReference type="Proteomes" id="UP000465035"/>
    </source>
</evidence>
<evidence type="ECO:0000259" key="6">
    <source>
        <dbReference type="Pfam" id="PF08543"/>
    </source>
</evidence>
<dbReference type="RefSeq" id="WP_003550623.1">
    <property type="nucleotide sequence ID" value="NZ_CABKOL010000106.1"/>
</dbReference>
<proteinExistence type="predicted"/>
<dbReference type="GO" id="GO:0005524">
    <property type="term" value="F:ATP binding"/>
    <property type="evidence" value="ECO:0007669"/>
    <property type="project" value="UniProtKB-KW"/>
</dbReference>